<dbReference type="Proteomes" id="UP000003688">
    <property type="component" value="Unassembled WGS sequence"/>
</dbReference>
<dbReference type="RefSeq" id="WP_007415129.1">
    <property type="nucleotide sequence ID" value="NZ_ABOX02000013.1"/>
</dbReference>
<evidence type="ECO:0000256" key="4">
    <source>
        <dbReference type="SAM" id="MobiDB-lite"/>
    </source>
</evidence>
<dbReference type="PRINTS" id="PR00133">
    <property type="entry name" value="GLHYDRLASE3"/>
</dbReference>
<keyword evidence="2 3" id="KW-0378">Hydrolase</keyword>
<dbReference type="InterPro" id="IPR013783">
    <property type="entry name" value="Ig-like_fold"/>
</dbReference>
<accession>B9XH33</accession>
<protein>
    <submittedName>
        <fullName evidence="6">Beta-glucosidase</fullName>
        <ecNumber evidence="6">3.2.1.21</ecNumber>
    </submittedName>
</protein>
<proteinExistence type="inferred from homology"/>
<evidence type="ECO:0000259" key="5">
    <source>
        <dbReference type="SMART" id="SM01217"/>
    </source>
</evidence>
<name>B9XH33_PEDPL</name>
<evidence type="ECO:0000256" key="3">
    <source>
        <dbReference type="RuleBase" id="RU361161"/>
    </source>
</evidence>
<evidence type="ECO:0000313" key="7">
    <source>
        <dbReference type="Proteomes" id="UP000003688"/>
    </source>
</evidence>
<dbReference type="PANTHER" id="PTHR30620">
    <property type="entry name" value="PERIPLASMIC BETA-GLUCOSIDASE-RELATED"/>
    <property type="match status" value="1"/>
</dbReference>
<comment type="similarity">
    <text evidence="1 3">Belongs to the glycosyl hydrolase 3 family.</text>
</comment>
<evidence type="ECO:0000313" key="6">
    <source>
        <dbReference type="EMBL" id="EEF60954.1"/>
    </source>
</evidence>
<dbReference type="SUPFAM" id="SSF52279">
    <property type="entry name" value="Beta-D-glucan exohydrolase, C-terminal domain"/>
    <property type="match status" value="1"/>
</dbReference>
<dbReference type="EC" id="3.2.1.21" evidence="6"/>
<dbReference type="InterPro" id="IPR026891">
    <property type="entry name" value="Fn3-like"/>
</dbReference>
<dbReference type="InterPro" id="IPR036881">
    <property type="entry name" value="Glyco_hydro_3_C_sf"/>
</dbReference>
<dbReference type="GO" id="GO:0008422">
    <property type="term" value="F:beta-glucosidase activity"/>
    <property type="evidence" value="ECO:0007669"/>
    <property type="project" value="UniProtKB-EC"/>
</dbReference>
<dbReference type="Gene3D" id="3.20.20.300">
    <property type="entry name" value="Glycoside hydrolase, family 3, N-terminal domain"/>
    <property type="match status" value="1"/>
</dbReference>
<evidence type="ECO:0000256" key="1">
    <source>
        <dbReference type="ARBA" id="ARBA00005336"/>
    </source>
</evidence>
<dbReference type="InterPro" id="IPR001764">
    <property type="entry name" value="Glyco_hydro_3_N"/>
</dbReference>
<organism evidence="6 7">
    <name type="scientific">Pedosphaera parvula (strain Ellin514)</name>
    <dbReference type="NCBI Taxonomy" id="320771"/>
    <lineage>
        <taxon>Bacteria</taxon>
        <taxon>Pseudomonadati</taxon>
        <taxon>Verrucomicrobiota</taxon>
        <taxon>Pedosphaerae</taxon>
        <taxon>Pedosphaerales</taxon>
        <taxon>Pedosphaeraceae</taxon>
        <taxon>Pedosphaera</taxon>
    </lineage>
</organism>
<dbReference type="OrthoDB" id="9805821at2"/>
<dbReference type="Gene3D" id="3.40.50.1700">
    <property type="entry name" value="Glycoside hydrolase family 3 C-terminal domain"/>
    <property type="match status" value="1"/>
</dbReference>
<dbReference type="Gene3D" id="2.60.40.10">
    <property type="entry name" value="Immunoglobulins"/>
    <property type="match status" value="1"/>
</dbReference>
<feature type="region of interest" description="Disordered" evidence="4">
    <location>
        <begin position="69"/>
        <end position="92"/>
    </location>
</feature>
<evidence type="ECO:0000256" key="2">
    <source>
        <dbReference type="ARBA" id="ARBA00022801"/>
    </source>
</evidence>
<dbReference type="AlphaFoldDB" id="B9XH33"/>
<comment type="caution">
    <text evidence="6">The sequence shown here is derived from an EMBL/GenBank/DDBJ whole genome shotgun (WGS) entry which is preliminary data.</text>
</comment>
<dbReference type="GO" id="GO:0009251">
    <property type="term" value="P:glucan catabolic process"/>
    <property type="evidence" value="ECO:0007669"/>
    <property type="project" value="TreeGrafter"/>
</dbReference>
<dbReference type="InterPro" id="IPR002772">
    <property type="entry name" value="Glyco_hydro_3_C"/>
</dbReference>
<dbReference type="Pfam" id="PF01915">
    <property type="entry name" value="Glyco_hydro_3_C"/>
    <property type="match status" value="1"/>
</dbReference>
<dbReference type="EMBL" id="ABOX02000013">
    <property type="protein sequence ID" value="EEF60954.1"/>
    <property type="molecule type" value="Genomic_DNA"/>
</dbReference>
<keyword evidence="7" id="KW-1185">Reference proteome</keyword>
<sequence>MTKPSPKIPDYKNPRVVAARRVKDLLARMTLEEKAAQMMCVWQEKAAKLLDGNGNFDPAKAKAAFKKGHGLGQVGRPSDAGSDPATPANGKTARGMAELTNAIQKFFLEHSRLGIPVMFHEECLHGHAARDGTSFPQPIGLGATFNPALVEKLYAMTAHETRVRGGHQALTPVVDVARDARWGRVEETYGEDPFLNTQLGIAAVRGFQGDASFKDKKHVIATLKHFAAHGQPESGQNCAPVNVSERLLRETFLHPFRDCLKKGGAISVMASYNEIDGVPSHASRWLLRDVLRKEWGFKGFVVSDYYAIWELSHRPDSHGHHVAADKKEACVLAVKAGVNIEFPEPDCYRHLVELVRKKVLHETELDELIAPMLLWKFKMGLFDDPYVDPEEAARVVGCEVHRELASEAARETITLLKNENDLLPLNPAKLKTVAVIGPNANRSLLGGYSGVPAHNVTVLDGIKARLGGAVKVVHAEGCKITVGGSWQQDEVLASDPAEDRKQIDEAVKVAWSADVVIVAIGGNEQTSREAWSLKHMGDRTSLDLIGHQDELIRALLATGKPVVALVFNGRPLAINHVAQNVPAILECWYLGQECGSAVAAVLFGDHNPGGKLPISIPRSVGQLPVFYNHKPSARRGFLWDEATPLFPFGFGLSYTKFTFKNVRLAKKIISRTGSTHVSVDVTNAGKRAGTEVVQVYVRDLISSVTRPVKELKVFQKITLAPGETKTVSLDLTPESLAFYDVNMKYVVEPGEFEIMVGNSSRDVDLQKVVLRVVK</sequence>
<dbReference type="STRING" id="320771.Cflav_PD4123"/>
<dbReference type="PROSITE" id="PS00775">
    <property type="entry name" value="GLYCOSYL_HYDROL_F3"/>
    <property type="match status" value="1"/>
</dbReference>
<dbReference type="Pfam" id="PF14310">
    <property type="entry name" value="Fn3-like"/>
    <property type="match status" value="1"/>
</dbReference>
<keyword evidence="3 6" id="KW-0326">Glycosidase</keyword>
<reference evidence="6 7" key="1">
    <citation type="journal article" date="2011" name="J. Bacteriol.">
        <title>Genome sequence of 'Pedosphaera parvula' Ellin514, an aerobic Verrucomicrobial isolate from pasture soil.</title>
        <authorList>
            <person name="Kant R."/>
            <person name="van Passel M.W."/>
            <person name="Sangwan P."/>
            <person name="Palva A."/>
            <person name="Lucas S."/>
            <person name="Copeland A."/>
            <person name="Lapidus A."/>
            <person name="Glavina Del Rio T."/>
            <person name="Dalin E."/>
            <person name="Tice H."/>
            <person name="Bruce D."/>
            <person name="Goodwin L."/>
            <person name="Pitluck S."/>
            <person name="Chertkov O."/>
            <person name="Larimer F.W."/>
            <person name="Land M.L."/>
            <person name="Hauser L."/>
            <person name="Brettin T.S."/>
            <person name="Detter J.C."/>
            <person name="Han S."/>
            <person name="de Vos W.M."/>
            <person name="Janssen P.H."/>
            <person name="Smidt H."/>
        </authorList>
    </citation>
    <scope>NUCLEOTIDE SEQUENCE [LARGE SCALE GENOMIC DNA]</scope>
    <source>
        <strain evidence="6 7">Ellin514</strain>
    </source>
</reference>
<dbReference type="FunFam" id="2.60.40.10:FF:000495">
    <property type="entry name" value="Periplasmic beta-glucosidase"/>
    <property type="match status" value="1"/>
</dbReference>
<feature type="domain" description="Fibronectin type III-like" evidence="5">
    <location>
        <begin position="691"/>
        <end position="760"/>
    </location>
</feature>
<dbReference type="PANTHER" id="PTHR30620:SF123">
    <property type="entry name" value="BETA-XYLOSIDASE"/>
    <property type="match status" value="1"/>
</dbReference>
<dbReference type="InterPro" id="IPR051915">
    <property type="entry name" value="Cellulose_Degrad_GH3"/>
</dbReference>
<dbReference type="SMART" id="SM01217">
    <property type="entry name" value="Fn3_like"/>
    <property type="match status" value="1"/>
</dbReference>
<dbReference type="Pfam" id="PF00933">
    <property type="entry name" value="Glyco_hydro_3"/>
    <property type="match status" value="1"/>
</dbReference>
<dbReference type="InterPro" id="IPR019800">
    <property type="entry name" value="Glyco_hydro_3_AS"/>
</dbReference>
<gene>
    <name evidence="6" type="ORF">Cflav_PD4123</name>
</gene>
<dbReference type="SUPFAM" id="SSF51445">
    <property type="entry name" value="(Trans)glycosidases"/>
    <property type="match status" value="1"/>
</dbReference>
<dbReference type="InterPro" id="IPR017853">
    <property type="entry name" value="GH"/>
</dbReference>
<dbReference type="InterPro" id="IPR036962">
    <property type="entry name" value="Glyco_hydro_3_N_sf"/>
</dbReference>